<name>A0AAJ0C3W0_9PEZI</name>
<keyword evidence="1" id="KW-0472">Membrane</keyword>
<keyword evidence="1" id="KW-1133">Transmembrane helix</keyword>
<accession>A0AAJ0C3W0</accession>
<dbReference type="GeneID" id="85310449"/>
<keyword evidence="1" id="KW-0812">Transmembrane</keyword>
<comment type="caution">
    <text evidence="2">The sequence shown here is derived from an EMBL/GenBank/DDBJ whole genome shotgun (WGS) entry which is preliminary data.</text>
</comment>
<keyword evidence="3" id="KW-1185">Reference proteome</keyword>
<sequence>MLGQPPSSRFGRLRCTEKEETRWASPSVCTFLGALGVLDIQIACCITYAFLAGLLVKFVLVCLTVSLWRVTLLGVLPPMFAHLDLSKHARPA</sequence>
<organism evidence="2 3">
    <name type="scientific">Phialemonium atrogriseum</name>
    <dbReference type="NCBI Taxonomy" id="1093897"/>
    <lineage>
        <taxon>Eukaryota</taxon>
        <taxon>Fungi</taxon>
        <taxon>Dikarya</taxon>
        <taxon>Ascomycota</taxon>
        <taxon>Pezizomycotina</taxon>
        <taxon>Sordariomycetes</taxon>
        <taxon>Sordariomycetidae</taxon>
        <taxon>Cephalothecales</taxon>
        <taxon>Cephalothecaceae</taxon>
        <taxon>Phialemonium</taxon>
    </lineage>
</organism>
<dbReference type="EMBL" id="MU839002">
    <property type="protein sequence ID" value="KAK1769465.1"/>
    <property type="molecule type" value="Genomic_DNA"/>
</dbReference>
<dbReference type="AlphaFoldDB" id="A0AAJ0C3W0"/>
<dbReference type="Proteomes" id="UP001244011">
    <property type="component" value="Unassembled WGS sequence"/>
</dbReference>
<feature type="transmembrane region" description="Helical" evidence="1">
    <location>
        <begin position="58"/>
        <end position="80"/>
    </location>
</feature>
<evidence type="ECO:0000313" key="3">
    <source>
        <dbReference type="Proteomes" id="UP001244011"/>
    </source>
</evidence>
<gene>
    <name evidence="2" type="ORF">QBC33DRAFT_530824</name>
</gene>
<dbReference type="RefSeq" id="XP_060285678.1">
    <property type="nucleotide sequence ID" value="XM_060427262.1"/>
</dbReference>
<evidence type="ECO:0000313" key="2">
    <source>
        <dbReference type="EMBL" id="KAK1769465.1"/>
    </source>
</evidence>
<protein>
    <submittedName>
        <fullName evidence="2">Uncharacterized protein</fullName>
    </submittedName>
</protein>
<feature type="transmembrane region" description="Helical" evidence="1">
    <location>
        <begin position="31"/>
        <end position="51"/>
    </location>
</feature>
<reference evidence="2" key="1">
    <citation type="submission" date="2023-06" db="EMBL/GenBank/DDBJ databases">
        <title>Genome-scale phylogeny and comparative genomics of the fungal order Sordariales.</title>
        <authorList>
            <consortium name="Lawrence Berkeley National Laboratory"/>
            <person name="Hensen N."/>
            <person name="Bonometti L."/>
            <person name="Westerberg I."/>
            <person name="Brannstrom I.O."/>
            <person name="Guillou S."/>
            <person name="Cros-Aarteil S."/>
            <person name="Calhoun S."/>
            <person name="Haridas S."/>
            <person name="Kuo A."/>
            <person name="Mondo S."/>
            <person name="Pangilinan J."/>
            <person name="Riley R."/>
            <person name="Labutti K."/>
            <person name="Andreopoulos B."/>
            <person name="Lipzen A."/>
            <person name="Chen C."/>
            <person name="Yanf M."/>
            <person name="Daum C."/>
            <person name="Ng V."/>
            <person name="Clum A."/>
            <person name="Steindorff A."/>
            <person name="Ohm R."/>
            <person name="Martin F."/>
            <person name="Silar P."/>
            <person name="Natvig D."/>
            <person name="Lalanne C."/>
            <person name="Gautier V."/>
            <person name="Ament-Velasquez S.L."/>
            <person name="Kruys A."/>
            <person name="Hutchinson M.I."/>
            <person name="Powell A.J."/>
            <person name="Barry K."/>
            <person name="Miller A.N."/>
            <person name="Grigoriev I.V."/>
            <person name="Debuchy R."/>
            <person name="Gladieux P."/>
            <person name="Thoren M.H."/>
            <person name="Johannesson H."/>
        </authorList>
    </citation>
    <scope>NUCLEOTIDE SEQUENCE</scope>
    <source>
        <strain evidence="2">8032-3</strain>
    </source>
</reference>
<evidence type="ECO:0000256" key="1">
    <source>
        <dbReference type="SAM" id="Phobius"/>
    </source>
</evidence>
<proteinExistence type="predicted"/>